<organism evidence="3 4">
    <name type="scientific">Streptomyces fimbriatus</name>
    <dbReference type="NCBI Taxonomy" id="68197"/>
    <lineage>
        <taxon>Bacteria</taxon>
        <taxon>Bacillati</taxon>
        <taxon>Actinomycetota</taxon>
        <taxon>Actinomycetes</taxon>
        <taxon>Kitasatosporales</taxon>
        <taxon>Streptomycetaceae</taxon>
        <taxon>Streptomyces</taxon>
    </lineage>
</organism>
<sequence length="179" mass="18860">MKLNRPARRALLVVHVTASASWLGLTAGLLALALTATTTGSAVTVEASVRAMRLFADWILLPVSLLTLLTGLVLALGTPWGLARHRWVYTKFWLTLATTAATAFALRPGLNTAVTAVSGGDPLPGTGDVPAGPVVSLTAYVFMTAISLLKPWGPTRRGRRLRDADRRRGPRATAGQPAG</sequence>
<accession>A0ABW0DKV0</accession>
<feature type="region of interest" description="Disordered" evidence="1">
    <location>
        <begin position="156"/>
        <end position="179"/>
    </location>
</feature>
<keyword evidence="4" id="KW-1185">Reference proteome</keyword>
<evidence type="ECO:0000256" key="2">
    <source>
        <dbReference type="SAM" id="Phobius"/>
    </source>
</evidence>
<evidence type="ECO:0000313" key="3">
    <source>
        <dbReference type="EMBL" id="MFC5229956.1"/>
    </source>
</evidence>
<dbReference type="Proteomes" id="UP001596156">
    <property type="component" value="Unassembled WGS sequence"/>
</dbReference>
<reference evidence="4" key="1">
    <citation type="journal article" date="2019" name="Int. J. Syst. Evol. Microbiol.">
        <title>The Global Catalogue of Microorganisms (GCM) 10K type strain sequencing project: providing services to taxonomists for standard genome sequencing and annotation.</title>
        <authorList>
            <consortium name="The Broad Institute Genomics Platform"/>
            <consortium name="The Broad Institute Genome Sequencing Center for Infectious Disease"/>
            <person name="Wu L."/>
            <person name="Ma J."/>
        </authorList>
    </citation>
    <scope>NUCLEOTIDE SEQUENCE [LARGE SCALE GENOMIC DNA]</scope>
    <source>
        <strain evidence="4">CCM 8479</strain>
    </source>
</reference>
<gene>
    <name evidence="3" type="ORF">ACFPN6_36680</name>
</gene>
<evidence type="ECO:0000256" key="1">
    <source>
        <dbReference type="SAM" id="MobiDB-lite"/>
    </source>
</evidence>
<evidence type="ECO:0000313" key="4">
    <source>
        <dbReference type="Proteomes" id="UP001596156"/>
    </source>
</evidence>
<comment type="caution">
    <text evidence="3">The sequence shown here is derived from an EMBL/GenBank/DDBJ whole genome shotgun (WGS) entry which is preliminary data.</text>
</comment>
<keyword evidence="2" id="KW-0812">Transmembrane</keyword>
<proteinExistence type="predicted"/>
<feature type="transmembrane region" description="Helical" evidence="2">
    <location>
        <begin position="92"/>
        <end position="110"/>
    </location>
</feature>
<keyword evidence="2" id="KW-1133">Transmembrane helix</keyword>
<feature type="transmembrane region" description="Helical" evidence="2">
    <location>
        <begin position="59"/>
        <end position="80"/>
    </location>
</feature>
<dbReference type="RefSeq" id="WP_344645383.1">
    <property type="nucleotide sequence ID" value="NZ_BAAASS010000015.1"/>
</dbReference>
<name>A0ABW0DKV0_STRFI</name>
<protein>
    <submittedName>
        <fullName evidence="3">DUF2269 domain-containing protein</fullName>
    </submittedName>
</protein>
<keyword evidence="2" id="KW-0472">Membrane</keyword>
<dbReference type="EMBL" id="JBHSKL010000059">
    <property type="protein sequence ID" value="MFC5229956.1"/>
    <property type="molecule type" value="Genomic_DNA"/>
</dbReference>
<feature type="transmembrane region" description="Helical" evidence="2">
    <location>
        <begin position="130"/>
        <end position="152"/>
    </location>
</feature>